<accession>A0ABV2LWW9</accession>
<dbReference type="PANTHER" id="PTHR40606:SF1">
    <property type="entry name" value="UPF0339 PROTEIN YEGP"/>
    <property type="match status" value="1"/>
</dbReference>
<reference evidence="2 3" key="1">
    <citation type="submission" date="2024-06" db="EMBL/GenBank/DDBJ databases">
        <title>Genomic Encyclopedia of Type Strains, Phase IV (KMG-IV): sequencing the most valuable type-strain genomes for metagenomic binning, comparative biology and taxonomic classification.</title>
        <authorList>
            <person name="Goeker M."/>
        </authorList>
    </citation>
    <scope>NUCLEOTIDE SEQUENCE [LARGE SCALE GENOMIC DNA]</scope>
    <source>
        <strain evidence="2 3">DSM 29388</strain>
    </source>
</reference>
<evidence type="ECO:0000313" key="2">
    <source>
        <dbReference type="EMBL" id="MET3733050.1"/>
    </source>
</evidence>
<protein>
    <submittedName>
        <fullName evidence="2">Uncharacterized protein YegP (UPF0339 family)</fullName>
    </submittedName>
</protein>
<feature type="domain" description="DUF1508" evidence="1">
    <location>
        <begin position="60"/>
        <end position="105"/>
    </location>
</feature>
<name>A0ABV2LWW9_9FLAO</name>
<dbReference type="InterPro" id="IPR036913">
    <property type="entry name" value="YegP-like_sf"/>
</dbReference>
<gene>
    <name evidence="2" type="ORF">ABID46_002643</name>
</gene>
<dbReference type="InterPro" id="IPR051141">
    <property type="entry name" value="UPF0339_domain"/>
</dbReference>
<keyword evidence="3" id="KW-1185">Reference proteome</keyword>
<feature type="domain" description="DUF1508" evidence="1">
    <location>
        <begin position="7"/>
        <end position="54"/>
    </location>
</feature>
<dbReference type="EMBL" id="JBEPMO010000028">
    <property type="protein sequence ID" value="MET3733050.1"/>
    <property type="molecule type" value="Genomic_DNA"/>
</dbReference>
<dbReference type="RefSeq" id="WP_354510840.1">
    <property type="nucleotide sequence ID" value="NZ_JBEPMO010000028.1"/>
</dbReference>
<dbReference type="Pfam" id="PF07411">
    <property type="entry name" value="DUF1508"/>
    <property type="match status" value="2"/>
</dbReference>
<sequence>MFEIYQDKAGEFRFRLKAKNHQNILASEGYAQKAGCQNGIESVKKNAKDASNFELKQTVSEKWMFNLKAANGQVIGTSQMYESEAGAKNGIESVMNNAPDAEVVEVDN</sequence>
<dbReference type="Gene3D" id="2.30.29.80">
    <property type="match status" value="1"/>
</dbReference>
<evidence type="ECO:0000259" key="1">
    <source>
        <dbReference type="Pfam" id="PF07411"/>
    </source>
</evidence>
<dbReference type="InterPro" id="IPR010879">
    <property type="entry name" value="DUF1508"/>
</dbReference>
<dbReference type="Proteomes" id="UP001549146">
    <property type="component" value="Unassembled WGS sequence"/>
</dbReference>
<proteinExistence type="predicted"/>
<organism evidence="2 3">
    <name type="scientific">Moheibacter stercoris</name>
    <dbReference type="NCBI Taxonomy" id="1628251"/>
    <lineage>
        <taxon>Bacteria</taxon>
        <taxon>Pseudomonadati</taxon>
        <taxon>Bacteroidota</taxon>
        <taxon>Flavobacteriia</taxon>
        <taxon>Flavobacteriales</taxon>
        <taxon>Weeksellaceae</taxon>
        <taxon>Moheibacter</taxon>
    </lineage>
</organism>
<evidence type="ECO:0000313" key="3">
    <source>
        <dbReference type="Proteomes" id="UP001549146"/>
    </source>
</evidence>
<comment type="caution">
    <text evidence="2">The sequence shown here is derived from an EMBL/GenBank/DDBJ whole genome shotgun (WGS) entry which is preliminary data.</text>
</comment>
<dbReference type="PANTHER" id="PTHR40606">
    <property type="match status" value="1"/>
</dbReference>
<dbReference type="SUPFAM" id="SSF160113">
    <property type="entry name" value="YegP-like"/>
    <property type="match status" value="2"/>
</dbReference>